<dbReference type="Gene3D" id="3.40.50.1000">
    <property type="entry name" value="HAD superfamily/HAD-like"/>
    <property type="match status" value="1"/>
</dbReference>
<evidence type="ECO:0000313" key="2">
    <source>
        <dbReference type="Proteomes" id="UP001501427"/>
    </source>
</evidence>
<dbReference type="SUPFAM" id="SSF56784">
    <property type="entry name" value="HAD-like"/>
    <property type="match status" value="1"/>
</dbReference>
<dbReference type="InterPro" id="IPR023214">
    <property type="entry name" value="HAD_sf"/>
</dbReference>
<evidence type="ECO:0008006" key="3">
    <source>
        <dbReference type="Google" id="ProtNLM"/>
    </source>
</evidence>
<evidence type="ECO:0000313" key="1">
    <source>
        <dbReference type="EMBL" id="GAA0552399.1"/>
    </source>
</evidence>
<protein>
    <recommendedName>
        <fullName evidence="3">HAD family hydrolase</fullName>
    </recommendedName>
</protein>
<comment type="caution">
    <text evidence="1">The sequence shown here is derived from an EMBL/GenBank/DDBJ whole genome shotgun (WGS) entry which is preliminary data.</text>
</comment>
<dbReference type="InterPro" id="IPR036412">
    <property type="entry name" value="HAD-like_sf"/>
</dbReference>
<name>A0ABN1DU86_9ACTN</name>
<accession>A0ABN1DU86</accession>
<dbReference type="EMBL" id="BAAAHD010000012">
    <property type="protein sequence ID" value="GAA0552399.1"/>
    <property type="molecule type" value="Genomic_DNA"/>
</dbReference>
<dbReference type="Proteomes" id="UP001501427">
    <property type="component" value="Unassembled WGS sequence"/>
</dbReference>
<reference evidence="1 2" key="1">
    <citation type="journal article" date="2019" name="Int. J. Syst. Evol. Microbiol.">
        <title>The Global Catalogue of Microorganisms (GCM) 10K type strain sequencing project: providing services to taxonomists for standard genome sequencing and annotation.</title>
        <authorList>
            <consortium name="The Broad Institute Genomics Platform"/>
            <consortium name="The Broad Institute Genome Sequencing Center for Infectious Disease"/>
            <person name="Wu L."/>
            <person name="Ma J."/>
        </authorList>
    </citation>
    <scope>NUCLEOTIDE SEQUENCE [LARGE SCALE GENOMIC DNA]</scope>
    <source>
        <strain evidence="1 2">JCM 10667</strain>
    </source>
</reference>
<gene>
    <name evidence="1" type="ORF">GCM10009546_12990</name>
</gene>
<organism evidence="1 2">
    <name type="scientific">Actinomadura livida</name>
    <dbReference type="NCBI Taxonomy" id="79909"/>
    <lineage>
        <taxon>Bacteria</taxon>
        <taxon>Bacillati</taxon>
        <taxon>Actinomycetota</taxon>
        <taxon>Actinomycetes</taxon>
        <taxon>Streptosporangiales</taxon>
        <taxon>Thermomonosporaceae</taxon>
        <taxon>Actinomadura</taxon>
    </lineage>
</organism>
<sequence length="76" mass="7737">MGVDDVRNIAVCADTATAIRSGRRAGASIVAGTLTGAHDHDRLRTAGATHILPSVTALPDLLLPAPAGDTLTADHR</sequence>
<proteinExistence type="predicted"/>
<keyword evidence="2" id="KW-1185">Reference proteome</keyword>